<comment type="caution">
    <text evidence="3">The sequence shown here is derived from an EMBL/GenBank/DDBJ whole genome shotgun (WGS) entry which is preliminary data.</text>
</comment>
<feature type="region of interest" description="Disordered" evidence="1">
    <location>
        <begin position="166"/>
        <end position="215"/>
    </location>
</feature>
<sequence>MEDNGIPAISGSKSFDVMTPSDTKNEKDGETKNRTYSLDDSLGVSNNEEDGLDGEDEDEEDEEIRLAKEMALAIAENPNMTPDQLREIQEESKKRAAAATASKVKKKKGVKAFRSSFKAGVKAVSNVATGRKSPLRTLSASSNSASPSFNFSSKMNAIPAFSDHKIPATGASPGNVGRSVTVEPRVSEFPEGRARRGSSDDVGSVGGSAVGGRLRTSSDSSIRLTGILWKRRSGLGKYSSHAAWERRRVVLEGTKLLYYKTSNLDNDDASVDDSNHEQESPAADAVNAGGSNWLGMRSINSSVKSVARGDFDLLKDQATVAASYGHTGAPTPFALSIKVLGQTKWKLCFDTHEELMEWLAAMTDIVVQGSVDSYNALILEAHDPRNHAGGGTPQMYGQLSEPPRNLSPQYADKQEAVGGHRLWSTGHYNVKSAGFPEAAMEEMHDIFEDVDSDADEDVQVSEAGDSLMRKAGEVAQESSKERVGGSIISSASNQSTIRRASPVFGSAKAPSDEATITAKKPTATAVAIPEPNDDYKPVAGTTTIRIENPTDLPVKDGIIFGGWRTADPNTMMVRSVGYKNNKKKCSSPGELYECINVDIFESRTRYPDMASRVTLPQFNFPDKEPKTWNAPDLFVITIAIPTDPPKLYGSAENGGGYTITMYYKMHQETRDILRRVTAEGYKPSDESEKSDPNASKVNAVRLLEEWCRRAPTDDNFMARFKVVPNAQNLKEIGIPSWISKYNGKPFLIKRPGQTGFLYRHPEKSCIEFDISLHPFPYLAKQGICYMKDAFFKKVLVTFGFLIEGRSDNELPECLIGLFQLCYPDPQHAIQGEDFFAGTSPRSF</sequence>
<reference evidence="3" key="1">
    <citation type="journal article" date="2021" name="Sci. Rep.">
        <title>Diploid genomic architecture of Nitzschia inconspicua, an elite biomass production diatom.</title>
        <authorList>
            <person name="Oliver A."/>
            <person name="Podell S."/>
            <person name="Pinowska A."/>
            <person name="Traller J.C."/>
            <person name="Smith S.R."/>
            <person name="McClure R."/>
            <person name="Beliaev A."/>
            <person name="Bohutskyi P."/>
            <person name="Hill E.A."/>
            <person name="Rabines A."/>
            <person name="Zheng H."/>
            <person name="Allen L.Z."/>
            <person name="Kuo A."/>
            <person name="Grigoriev I.V."/>
            <person name="Allen A.E."/>
            <person name="Hazlebeck D."/>
            <person name="Allen E.E."/>
        </authorList>
    </citation>
    <scope>NUCLEOTIDE SEQUENCE</scope>
    <source>
        <strain evidence="3">Hildebrandi</strain>
    </source>
</reference>
<reference evidence="3" key="2">
    <citation type="submission" date="2021-04" db="EMBL/GenBank/DDBJ databases">
        <authorList>
            <person name="Podell S."/>
        </authorList>
    </citation>
    <scope>NUCLEOTIDE SEQUENCE</scope>
    <source>
        <strain evidence="3">Hildebrandi</strain>
    </source>
</reference>
<feature type="compositionally biased region" description="Polar residues" evidence="1">
    <location>
        <begin position="34"/>
        <end position="46"/>
    </location>
</feature>
<organism evidence="3 4">
    <name type="scientific">Nitzschia inconspicua</name>
    <dbReference type="NCBI Taxonomy" id="303405"/>
    <lineage>
        <taxon>Eukaryota</taxon>
        <taxon>Sar</taxon>
        <taxon>Stramenopiles</taxon>
        <taxon>Ochrophyta</taxon>
        <taxon>Bacillariophyta</taxon>
        <taxon>Bacillariophyceae</taxon>
        <taxon>Bacillariophycidae</taxon>
        <taxon>Bacillariales</taxon>
        <taxon>Bacillariaceae</taxon>
        <taxon>Nitzschia</taxon>
    </lineage>
</organism>
<dbReference type="Proteomes" id="UP000693970">
    <property type="component" value="Unassembled WGS sequence"/>
</dbReference>
<dbReference type="PANTHER" id="PTHR31558:SF3">
    <property type="entry name" value="CW14 PROTEIN"/>
    <property type="match status" value="1"/>
</dbReference>
<evidence type="ECO:0000313" key="3">
    <source>
        <dbReference type="EMBL" id="KAG7358937.1"/>
    </source>
</evidence>
<dbReference type="EMBL" id="JAGRRH010000014">
    <property type="protein sequence ID" value="KAG7358937.1"/>
    <property type="molecule type" value="Genomic_DNA"/>
</dbReference>
<evidence type="ECO:0000259" key="2">
    <source>
        <dbReference type="PROSITE" id="PS50003"/>
    </source>
</evidence>
<proteinExistence type="predicted"/>
<feature type="compositionally biased region" description="Acidic residues" evidence="1">
    <location>
        <begin position="47"/>
        <end position="62"/>
    </location>
</feature>
<feature type="domain" description="PH" evidence="2">
    <location>
        <begin position="221"/>
        <end position="367"/>
    </location>
</feature>
<dbReference type="Pfam" id="PF07059">
    <property type="entry name" value="EDR2_C"/>
    <property type="match status" value="1"/>
</dbReference>
<accession>A0A9K3LBF3</accession>
<keyword evidence="4" id="KW-1185">Reference proteome</keyword>
<dbReference type="InterPro" id="IPR001849">
    <property type="entry name" value="PH_domain"/>
</dbReference>
<dbReference type="PANTHER" id="PTHR31558">
    <property type="entry name" value="CW14 PROTEIN"/>
    <property type="match status" value="1"/>
</dbReference>
<protein>
    <submittedName>
        <fullName evidence="3">DUF1336 domain containing protein</fullName>
    </submittedName>
</protein>
<dbReference type="PROSITE" id="PS50003">
    <property type="entry name" value="PH_DOMAIN"/>
    <property type="match status" value="1"/>
</dbReference>
<evidence type="ECO:0000313" key="4">
    <source>
        <dbReference type="Proteomes" id="UP000693970"/>
    </source>
</evidence>
<feature type="region of interest" description="Disordered" evidence="1">
    <location>
        <begin position="268"/>
        <end position="287"/>
    </location>
</feature>
<dbReference type="InterPro" id="IPR009769">
    <property type="entry name" value="EDR2_C"/>
</dbReference>
<dbReference type="SMART" id="SM00233">
    <property type="entry name" value="PH"/>
    <property type="match status" value="1"/>
</dbReference>
<evidence type="ECO:0000256" key="1">
    <source>
        <dbReference type="SAM" id="MobiDB-lite"/>
    </source>
</evidence>
<dbReference type="Pfam" id="PF00169">
    <property type="entry name" value="PH"/>
    <property type="match status" value="1"/>
</dbReference>
<feature type="compositionally biased region" description="Basic and acidic residues" evidence="1">
    <location>
        <begin position="185"/>
        <end position="199"/>
    </location>
</feature>
<feature type="region of interest" description="Disordered" evidence="1">
    <location>
        <begin position="1"/>
        <end position="62"/>
    </location>
</feature>
<feature type="compositionally biased region" description="Basic and acidic residues" evidence="1">
    <location>
        <begin position="23"/>
        <end position="33"/>
    </location>
</feature>
<dbReference type="OrthoDB" id="9970435at2759"/>
<gene>
    <name evidence="3" type="ORF">IV203_015526</name>
</gene>
<dbReference type="AlphaFoldDB" id="A0A9K3LBF3"/>
<name>A0A9K3LBF3_9STRA</name>